<name>A0AAD2CMB8_9STRA</name>
<proteinExistence type="predicted"/>
<organism evidence="1 2">
    <name type="scientific">Cylindrotheca closterium</name>
    <dbReference type="NCBI Taxonomy" id="2856"/>
    <lineage>
        <taxon>Eukaryota</taxon>
        <taxon>Sar</taxon>
        <taxon>Stramenopiles</taxon>
        <taxon>Ochrophyta</taxon>
        <taxon>Bacillariophyta</taxon>
        <taxon>Bacillariophyceae</taxon>
        <taxon>Bacillariophycidae</taxon>
        <taxon>Bacillariales</taxon>
        <taxon>Bacillariaceae</taxon>
        <taxon>Cylindrotheca</taxon>
    </lineage>
</organism>
<keyword evidence="2" id="KW-1185">Reference proteome</keyword>
<comment type="caution">
    <text evidence="1">The sequence shown here is derived from an EMBL/GenBank/DDBJ whole genome shotgun (WGS) entry which is preliminary data.</text>
</comment>
<reference evidence="1" key="1">
    <citation type="submission" date="2023-08" db="EMBL/GenBank/DDBJ databases">
        <authorList>
            <person name="Audoor S."/>
            <person name="Bilcke G."/>
        </authorList>
    </citation>
    <scope>NUCLEOTIDE SEQUENCE</scope>
</reference>
<dbReference type="Proteomes" id="UP001295423">
    <property type="component" value="Unassembled WGS sequence"/>
</dbReference>
<evidence type="ECO:0000313" key="2">
    <source>
        <dbReference type="Proteomes" id="UP001295423"/>
    </source>
</evidence>
<protein>
    <submittedName>
        <fullName evidence="1">Uncharacterized protein</fullName>
    </submittedName>
</protein>
<accession>A0AAD2CMB8</accession>
<dbReference type="EMBL" id="CAKOGP040000036">
    <property type="protein sequence ID" value="CAJ1928136.1"/>
    <property type="molecule type" value="Genomic_DNA"/>
</dbReference>
<sequence>MMTATKLLMTRNNIKILHDQKASRGIYYFRSHFVQKEEEKTVQSCPFFAPFLGIPGDSGGAIKSVSDDEEDRAIRKVSSARAPTPMDLQDAVEDKPFQHYADKFERSLKQTYCNNPTLVDLLLQGNCYLVHHPSVNWQMPQFDFPLWRFKCWHHSHGQLGKTPLICSLTKPRYKLLALTLFASP</sequence>
<dbReference type="AlphaFoldDB" id="A0AAD2CMB8"/>
<gene>
    <name evidence="1" type="ORF">CYCCA115_LOCUS1404</name>
</gene>
<evidence type="ECO:0000313" key="1">
    <source>
        <dbReference type="EMBL" id="CAJ1928136.1"/>
    </source>
</evidence>